<evidence type="ECO:0000256" key="1">
    <source>
        <dbReference type="SAM" id="MobiDB-lite"/>
    </source>
</evidence>
<proteinExistence type="predicted"/>
<keyword evidence="2" id="KW-0812">Transmembrane</keyword>
<keyword evidence="4" id="KW-1185">Reference proteome</keyword>
<name>A0A6A5Y3H9_9PLEO</name>
<reference evidence="3" key="1">
    <citation type="journal article" date="2020" name="Stud. Mycol.">
        <title>101 Dothideomycetes genomes: a test case for predicting lifestyles and emergence of pathogens.</title>
        <authorList>
            <person name="Haridas S."/>
            <person name="Albert R."/>
            <person name="Binder M."/>
            <person name="Bloem J."/>
            <person name="Labutti K."/>
            <person name="Salamov A."/>
            <person name="Andreopoulos B."/>
            <person name="Baker S."/>
            <person name="Barry K."/>
            <person name="Bills G."/>
            <person name="Bluhm B."/>
            <person name="Cannon C."/>
            <person name="Castanera R."/>
            <person name="Culley D."/>
            <person name="Daum C."/>
            <person name="Ezra D."/>
            <person name="Gonzalez J."/>
            <person name="Henrissat B."/>
            <person name="Kuo A."/>
            <person name="Liang C."/>
            <person name="Lipzen A."/>
            <person name="Lutzoni F."/>
            <person name="Magnuson J."/>
            <person name="Mondo S."/>
            <person name="Nolan M."/>
            <person name="Ohm R."/>
            <person name="Pangilinan J."/>
            <person name="Park H.-J."/>
            <person name="Ramirez L."/>
            <person name="Alfaro M."/>
            <person name="Sun H."/>
            <person name="Tritt A."/>
            <person name="Yoshinaga Y."/>
            <person name="Zwiers L.-H."/>
            <person name="Turgeon B."/>
            <person name="Goodwin S."/>
            <person name="Spatafora J."/>
            <person name="Crous P."/>
            <person name="Grigoriev I."/>
        </authorList>
    </citation>
    <scope>NUCLEOTIDE SEQUENCE</scope>
    <source>
        <strain evidence="3">CBS 175.79</strain>
    </source>
</reference>
<accession>A0A6A5Y3H9</accession>
<dbReference type="OrthoDB" id="3783802at2759"/>
<evidence type="ECO:0000313" key="3">
    <source>
        <dbReference type="EMBL" id="KAF2019114.1"/>
    </source>
</evidence>
<dbReference type="Proteomes" id="UP000799778">
    <property type="component" value="Unassembled WGS sequence"/>
</dbReference>
<dbReference type="EMBL" id="ML978067">
    <property type="protein sequence ID" value="KAF2019114.1"/>
    <property type="molecule type" value="Genomic_DNA"/>
</dbReference>
<keyword evidence="2" id="KW-1133">Transmembrane helix</keyword>
<feature type="compositionally biased region" description="Low complexity" evidence="1">
    <location>
        <begin position="177"/>
        <end position="188"/>
    </location>
</feature>
<evidence type="ECO:0000313" key="4">
    <source>
        <dbReference type="Proteomes" id="UP000799778"/>
    </source>
</evidence>
<sequence length="212" mass="23233">MAPISLIFSRDEKPKENSWSTAAIVSLSIFTFITVSTIVTITAYYLHRRAQHKKLPPEMRPVSYHPFRTQSSDKAALLQNGAPSPEEDKTSMFSRDRGSSLSLYVDTQHQDRRASMETINLIPLHVTPAEEARDPLSQNDSNGSGVSGSSRSSRRTSDTLGVSTISVPEGAASVGGRPTRPRSTSSTSQRYYEVTTTNPSPQVPKIVHTPSE</sequence>
<organism evidence="3 4">
    <name type="scientific">Aaosphaeria arxii CBS 175.79</name>
    <dbReference type="NCBI Taxonomy" id="1450172"/>
    <lineage>
        <taxon>Eukaryota</taxon>
        <taxon>Fungi</taxon>
        <taxon>Dikarya</taxon>
        <taxon>Ascomycota</taxon>
        <taxon>Pezizomycotina</taxon>
        <taxon>Dothideomycetes</taxon>
        <taxon>Pleosporomycetidae</taxon>
        <taxon>Pleosporales</taxon>
        <taxon>Pleosporales incertae sedis</taxon>
        <taxon>Aaosphaeria</taxon>
    </lineage>
</organism>
<feature type="transmembrane region" description="Helical" evidence="2">
    <location>
        <begin position="20"/>
        <end position="46"/>
    </location>
</feature>
<dbReference type="AlphaFoldDB" id="A0A6A5Y3H9"/>
<feature type="region of interest" description="Disordered" evidence="1">
    <location>
        <begin position="78"/>
        <end position="99"/>
    </location>
</feature>
<dbReference type="GeneID" id="54283125"/>
<evidence type="ECO:0000256" key="2">
    <source>
        <dbReference type="SAM" id="Phobius"/>
    </source>
</evidence>
<gene>
    <name evidence="3" type="ORF">BU24DRAFT_405826</name>
</gene>
<protein>
    <submittedName>
        <fullName evidence="3">Uncharacterized protein</fullName>
    </submittedName>
</protein>
<feature type="region of interest" description="Disordered" evidence="1">
    <location>
        <begin position="132"/>
        <end position="212"/>
    </location>
</feature>
<keyword evidence="2" id="KW-0472">Membrane</keyword>
<feature type="compositionally biased region" description="Low complexity" evidence="1">
    <location>
        <begin position="141"/>
        <end position="151"/>
    </location>
</feature>
<feature type="compositionally biased region" description="Basic and acidic residues" evidence="1">
    <location>
        <begin position="86"/>
        <end position="98"/>
    </location>
</feature>
<dbReference type="RefSeq" id="XP_033387453.1">
    <property type="nucleotide sequence ID" value="XM_033525728.1"/>
</dbReference>